<proteinExistence type="predicted"/>
<dbReference type="Proteomes" id="UP001277972">
    <property type="component" value="Unassembled WGS sequence"/>
</dbReference>
<reference evidence="1" key="1">
    <citation type="submission" date="2023-11" db="EMBL/GenBank/DDBJ databases">
        <title>Gracilibacillus pellucida a moderately halophilic bacterium isolated from saline soil in Xinjiang province.</title>
        <authorList>
            <person name="Zhang Z."/>
            <person name="Tan F."/>
            <person name="Wang Y."/>
            <person name="Xia M."/>
        </authorList>
    </citation>
    <scope>NUCLEOTIDE SEQUENCE</scope>
    <source>
        <strain evidence="1">S3-1-1</strain>
    </source>
</reference>
<comment type="caution">
    <text evidence="1">The sequence shown here is derived from an EMBL/GenBank/DDBJ whole genome shotgun (WGS) entry which is preliminary data.</text>
</comment>
<name>A0ACC6M0Y3_9BACI</name>
<organism evidence="1 2">
    <name type="scientific">Gracilibacillus pellucidus</name>
    <dbReference type="NCBI Taxonomy" id="3095368"/>
    <lineage>
        <taxon>Bacteria</taxon>
        <taxon>Bacillati</taxon>
        <taxon>Bacillota</taxon>
        <taxon>Bacilli</taxon>
        <taxon>Bacillales</taxon>
        <taxon>Bacillaceae</taxon>
        <taxon>Gracilibacillus</taxon>
    </lineage>
</organism>
<evidence type="ECO:0000313" key="2">
    <source>
        <dbReference type="Proteomes" id="UP001277972"/>
    </source>
</evidence>
<accession>A0ACC6M0Y3</accession>
<sequence>MEHILVGVISAVITAFVTIHQFGEKHKAKYITKERKQWRADIREKLEEVSYTKDAKILQKFLAFLYVRLNPNDPEDKEIVKLVETMIGD</sequence>
<gene>
    <name evidence="1" type="ORF">SH601_01270</name>
</gene>
<protein>
    <submittedName>
        <fullName evidence="1">Uncharacterized protein</fullName>
    </submittedName>
</protein>
<dbReference type="EMBL" id="JAWZSR010000001">
    <property type="protein sequence ID" value="MDX8044604.1"/>
    <property type="molecule type" value="Genomic_DNA"/>
</dbReference>
<keyword evidence="2" id="KW-1185">Reference proteome</keyword>
<evidence type="ECO:0000313" key="1">
    <source>
        <dbReference type="EMBL" id="MDX8044604.1"/>
    </source>
</evidence>